<proteinExistence type="predicted"/>
<protein>
    <submittedName>
        <fullName evidence="1">Uncharacterized protein</fullName>
    </submittedName>
</protein>
<dbReference type="EMBL" id="GBEZ01007475">
    <property type="protein sequence ID" value="JAC77989.1"/>
    <property type="molecule type" value="Transcribed_RNA"/>
</dbReference>
<evidence type="ECO:0000313" key="1">
    <source>
        <dbReference type="EMBL" id="JAC77989.1"/>
    </source>
</evidence>
<accession>A0A061S4P9</accession>
<dbReference type="PANTHER" id="PTHR35126:SF1">
    <property type="entry name" value="DUF3067 DOMAIN-CONTAINING PROTEIN"/>
    <property type="match status" value="1"/>
</dbReference>
<dbReference type="AlphaFoldDB" id="A0A061S4P9"/>
<sequence>MTFMKFHCRATLPCPLTFPSGLSRVSSRTDLQIAHSGVLHVKSQRVAFPRNNHTCRAVSRDDDLEAFRHSLSEAENPSADAEAEQNEHDILTGEELSQLIKDKWGARYDCRLTRRSNGVGKLRFYLQVMWKYLEQKSFPLSEEEYYEQLDAVASLVTEWGLANYVRDEIRASKMAPVIGNTIGGGARCVSIPLIDADKVA</sequence>
<reference evidence="1" key="1">
    <citation type="submission" date="2014-05" db="EMBL/GenBank/DDBJ databases">
        <title>The transcriptome of the halophilic microalga Tetraselmis sp. GSL018 isolated from the Great Salt Lake, Utah.</title>
        <authorList>
            <person name="Jinkerson R.E."/>
            <person name="D'Adamo S."/>
            <person name="Posewitz M.C."/>
        </authorList>
    </citation>
    <scope>NUCLEOTIDE SEQUENCE</scope>
    <source>
        <strain evidence="1">GSL018</strain>
    </source>
</reference>
<dbReference type="Gene3D" id="3.30.428.40">
    <property type="entry name" value="Protein of unknown function DUF3067"/>
    <property type="match status" value="1"/>
</dbReference>
<name>A0A061S4P9_9CHLO</name>
<gene>
    <name evidence="1" type="ORF">TSPGSL018_16306</name>
</gene>
<dbReference type="InterPro" id="IPR021420">
    <property type="entry name" value="DUF3067"/>
</dbReference>
<dbReference type="PANTHER" id="PTHR35126">
    <property type="entry name" value="SLR0598 PROTEIN"/>
    <property type="match status" value="1"/>
</dbReference>
<organism evidence="1">
    <name type="scientific">Tetraselmis sp. GSL018</name>
    <dbReference type="NCBI Taxonomy" id="582737"/>
    <lineage>
        <taxon>Eukaryota</taxon>
        <taxon>Viridiplantae</taxon>
        <taxon>Chlorophyta</taxon>
        <taxon>core chlorophytes</taxon>
        <taxon>Chlorodendrophyceae</taxon>
        <taxon>Chlorodendrales</taxon>
        <taxon>Chlorodendraceae</taxon>
        <taxon>Tetraselmis</taxon>
    </lineage>
</organism>
<dbReference type="Pfam" id="PF11267">
    <property type="entry name" value="DUF3067"/>
    <property type="match status" value="1"/>
</dbReference>